<keyword evidence="6" id="KW-0547">Nucleotide-binding</keyword>
<dbReference type="AlphaFoldDB" id="A0A2V1IJV3"/>
<dbReference type="NCBIfam" id="NF002521">
    <property type="entry name" value="PRK01911.1"/>
    <property type="match status" value="1"/>
</dbReference>
<dbReference type="GO" id="GO:0005524">
    <property type="term" value="F:ATP binding"/>
    <property type="evidence" value="ECO:0007669"/>
    <property type="project" value="UniProtKB-KW"/>
</dbReference>
<comment type="caution">
    <text evidence="7">The sequence shown here is derived from an EMBL/GenBank/DDBJ whole genome shotgun (WGS) entry which is preliminary data.</text>
</comment>
<dbReference type="Gene3D" id="2.60.200.30">
    <property type="entry name" value="Probable inorganic polyphosphate/atp-NAD kinase, domain 2"/>
    <property type="match status" value="1"/>
</dbReference>
<comment type="caution">
    <text evidence="6">Lacks conserved residue(s) required for the propagation of feature annotation.</text>
</comment>
<feature type="binding site" evidence="6">
    <location>
        <position position="215"/>
    </location>
    <ligand>
        <name>NAD(+)</name>
        <dbReference type="ChEBI" id="CHEBI:57540"/>
    </ligand>
</feature>
<feature type="binding site" evidence="6">
    <location>
        <begin position="73"/>
        <end position="74"/>
    </location>
    <ligand>
        <name>NAD(+)</name>
        <dbReference type="ChEBI" id="CHEBI:57540"/>
    </ligand>
</feature>
<sequence length="295" mass="32270">MKVAVFGKRRQSSEDIPHILALLKALEDENAFICIDRHFFEAMSRATGNPLPADDVFENDDFSADFCLSIGGDGTFLRTARRVATKEIPILGFNTGHLGFLAEHSISEGPEMVRRLAAGEYTVESRSLLEGKGIGEGMKAGVSGWGFALNEIAILRQDTASMITVNTRLDGMPVASYQGDGLIVSTPTGSTAYNLSVGGPIVQPTAPCWVLSPIAPHSLTMRPLVVADSHIIDIEVESRTDTYRVTLDGRSLILPIDVKLRLRRAPFVTKIIHTPDHNFIDTLRTKLLWGISKRD</sequence>
<dbReference type="GeneID" id="82526138"/>
<feature type="active site" description="Proton acceptor" evidence="6">
    <location>
        <position position="73"/>
    </location>
</feature>
<evidence type="ECO:0000256" key="4">
    <source>
        <dbReference type="ARBA" id="ARBA00023027"/>
    </source>
</evidence>
<feature type="binding site" evidence="6">
    <location>
        <position position="180"/>
    </location>
    <ligand>
        <name>NAD(+)</name>
        <dbReference type="ChEBI" id="CHEBI:57540"/>
    </ligand>
</feature>
<evidence type="ECO:0000313" key="8">
    <source>
        <dbReference type="Proteomes" id="UP000244905"/>
    </source>
</evidence>
<feature type="binding site" evidence="6">
    <location>
        <begin position="191"/>
        <end position="196"/>
    </location>
    <ligand>
        <name>NAD(+)</name>
        <dbReference type="ChEBI" id="CHEBI:57540"/>
    </ligand>
</feature>
<evidence type="ECO:0000256" key="3">
    <source>
        <dbReference type="ARBA" id="ARBA00022857"/>
    </source>
</evidence>
<keyword evidence="2 6" id="KW-0418">Kinase</keyword>
<evidence type="ECO:0000256" key="5">
    <source>
        <dbReference type="ARBA" id="ARBA00047925"/>
    </source>
</evidence>
<evidence type="ECO:0000256" key="1">
    <source>
        <dbReference type="ARBA" id="ARBA00022679"/>
    </source>
</evidence>
<dbReference type="Pfam" id="PF20143">
    <property type="entry name" value="NAD_kinase_C"/>
    <property type="match status" value="1"/>
</dbReference>
<dbReference type="GO" id="GO:0006741">
    <property type="term" value="P:NADP+ biosynthetic process"/>
    <property type="evidence" value="ECO:0007669"/>
    <property type="project" value="UniProtKB-UniRule"/>
</dbReference>
<evidence type="ECO:0000313" key="7">
    <source>
        <dbReference type="EMBL" id="PWB02245.1"/>
    </source>
</evidence>
<dbReference type="GO" id="GO:0051287">
    <property type="term" value="F:NAD binding"/>
    <property type="evidence" value="ECO:0007669"/>
    <property type="project" value="UniProtKB-ARBA"/>
</dbReference>
<comment type="catalytic activity">
    <reaction evidence="5 6">
        <text>NAD(+) + ATP = ADP + NADP(+) + H(+)</text>
        <dbReference type="Rhea" id="RHEA:18629"/>
        <dbReference type="ChEBI" id="CHEBI:15378"/>
        <dbReference type="ChEBI" id="CHEBI:30616"/>
        <dbReference type="ChEBI" id="CHEBI:57540"/>
        <dbReference type="ChEBI" id="CHEBI:58349"/>
        <dbReference type="ChEBI" id="CHEBI:456216"/>
        <dbReference type="EC" id="2.7.1.23"/>
    </reaction>
</comment>
<gene>
    <name evidence="6" type="primary">nadK</name>
    <name evidence="7" type="ORF">C5O23_07250</name>
</gene>
<comment type="function">
    <text evidence="6">Involved in the regulation of the intracellular balance of NAD and NADP, and is a key enzyme in the biosynthesis of NADP. Catalyzes specifically the phosphorylation on 2'-hydroxyl of the adenosine moiety of NAD to yield NADP.</text>
</comment>
<dbReference type="InterPro" id="IPR017437">
    <property type="entry name" value="ATP-NAD_kinase_PpnK-typ_C"/>
</dbReference>
<organism evidence="7 8">
    <name type="scientific">Duncaniella muris</name>
    <dbReference type="NCBI Taxonomy" id="2094150"/>
    <lineage>
        <taxon>Bacteria</taxon>
        <taxon>Pseudomonadati</taxon>
        <taxon>Bacteroidota</taxon>
        <taxon>Bacteroidia</taxon>
        <taxon>Bacteroidales</taxon>
        <taxon>Muribaculaceae</taxon>
        <taxon>Duncaniella</taxon>
    </lineage>
</organism>
<dbReference type="GO" id="GO:0005737">
    <property type="term" value="C:cytoplasm"/>
    <property type="evidence" value="ECO:0007669"/>
    <property type="project" value="UniProtKB-SubCell"/>
</dbReference>
<dbReference type="Gene3D" id="3.40.50.10330">
    <property type="entry name" value="Probable inorganic polyphosphate/atp-NAD kinase, domain 1"/>
    <property type="match status" value="1"/>
</dbReference>
<dbReference type="InterPro" id="IPR016064">
    <property type="entry name" value="NAD/diacylglycerol_kinase_sf"/>
</dbReference>
<dbReference type="HAMAP" id="MF_00361">
    <property type="entry name" value="NAD_kinase"/>
    <property type="match status" value="1"/>
</dbReference>
<comment type="subcellular location">
    <subcellularLocation>
        <location evidence="6">Cytoplasm</location>
    </subcellularLocation>
</comment>
<keyword evidence="1 6" id="KW-0808">Transferase</keyword>
<dbReference type="InterPro" id="IPR017438">
    <property type="entry name" value="ATP-NAD_kinase_N"/>
</dbReference>
<dbReference type="EC" id="2.7.1.23" evidence="6"/>
<dbReference type="GO" id="GO:0046872">
    <property type="term" value="F:metal ion binding"/>
    <property type="evidence" value="ECO:0007669"/>
    <property type="project" value="UniProtKB-UniRule"/>
</dbReference>
<dbReference type="GO" id="GO:0019674">
    <property type="term" value="P:NAD+ metabolic process"/>
    <property type="evidence" value="ECO:0007669"/>
    <property type="project" value="InterPro"/>
</dbReference>
<keyword evidence="8" id="KW-1185">Reference proteome</keyword>
<evidence type="ECO:0000256" key="6">
    <source>
        <dbReference type="HAMAP-Rule" id="MF_00361"/>
    </source>
</evidence>
<dbReference type="GO" id="GO:0003951">
    <property type="term" value="F:NAD+ kinase activity"/>
    <property type="evidence" value="ECO:0007669"/>
    <property type="project" value="UniProtKB-UniRule"/>
</dbReference>
<dbReference type="SUPFAM" id="SSF111331">
    <property type="entry name" value="NAD kinase/diacylglycerol kinase-like"/>
    <property type="match status" value="1"/>
</dbReference>
<name>A0A2V1IJV3_9BACT</name>
<dbReference type="Proteomes" id="UP000244905">
    <property type="component" value="Unassembled WGS sequence"/>
</dbReference>
<dbReference type="EMBL" id="PUEC01000014">
    <property type="protein sequence ID" value="PWB02245.1"/>
    <property type="molecule type" value="Genomic_DNA"/>
</dbReference>
<reference evidence="8" key="1">
    <citation type="submission" date="2018-02" db="EMBL/GenBank/DDBJ databases">
        <authorList>
            <person name="Clavel T."/>
            <person name="Strowig T."/>
        </authorList>
    </citation>
    <scope>NUCLEOTIDE SEQUENCE [LARGE SCALE GENOMIC DNA]</scope>
    <source>
        <strain evidence="8">DSM 103720</strain>
    </source>
</reference>
<accession>A0A2V1IJV3</accession>
<evidence type="ECO:0000256" key="2">
    <source>
        <dbReference type="ARBA" id="ARBA00022777"/>
    </source>
</evidence>
<protein>
    <recommendedName>
        <fullName evidence="6">NAD kinase</fullName>
        <ecNumber evidence="6">2.7.1.23</ecNumber>
    </recommendedName>
    <alternativeName>
        <fullName evidence="6">ATP-dependent NAD kinase</fullName>
    </alternativeName>
</protein>
<keyword evidence="4 6" id="KW-0520">NAD</keyword>
<proteinExistence type="inferred from homology"/>
<dbReference type="Pfam" id="PF01513">
    <property type="entry name" value="NAD_kinase"/>
    <property type="match status" value="1"/>
</dbReference>
<dbReference type="PANTHER" id="PTHR20275">
    <property type="entry name" value="NAD KINASE"/>
    <property type="match status" value="1"/>
</dbReference>
<comment type="similarity">
    <text evidence="6">Belongs to the NAD kinase family.</text>
</comment>
<keyword evidence="6" id="KW-0963">Cytoplasm</keyword>
<dbReference type="InterPro" id="IPR002504">
    <property type="entry name" value="NADK"/>
</dbReference>
<feature type="binding site" evidence="6">
    <location>
        <begin position="150"/>
        <end position="151"/>
    </location>
    <ligand>
        <name>NAD(+)</name>
        <dbReference type="ChEBI" id="CHEBI:57540"/>
    </ligand>
</feature>
<keyword evidence="6" id="KW-0067">ATP-binding</keyword>
<dbReference type="RefSeq" id="WP_107032278.1">
    <property type="nucleotide sequence ID" value="NZ_CAJSYL010000019.1"/>
</dbReference>
<dbReference type="PANTHER" id="PTHR20275:SF0">
    <property type="entry name" value="NAD KINASE"/>
    <property type="match status" value="1"/>
</dbReference>
<comment type="cofactor">
    <cofactor evidence="6">
        <name>a divalent metal cation</name>
        <dbReference type="ChEBI" id="CHEBI:60240"/>
    </cofactor>
</comment>
<feature type="binding site" evidence="6">
    <location>
        <position position="78"/>
    </location>
    <ligand>
        <name>NAD(+)</name>
        <dbReference type="ChEBI" id="CHEBI:57540"/>
    </ligand>
</feature>
<keyword evidence="3 6" id="KW-0521">NADP</keyword>